<dbReference type="GeneID" id="29059008"/>
<dbReference type="Proteomes" id="UP000202618">
    <property type="component" value="Segment"/>
</dbReference>
<proteinExistence type="predicted"/>
<dbReference type="KEGG" id="vg:29059008"/>
<dbReference type="RefSeq" id="YP_009283194.1">
    <property type="nucleotide sequence ID" value="NC_031039.1"/>
</dbReference>
<evidence type="ECO:0000313" key="2">
    <source>
        <dbReference type="Proteomes" id="UP000202618"/>
    </source>
</evidence>
<reference evidence="1 2" key="1">
    <citation type="journal article" date="2016" name="Virology">
        <title>The genome of AR9, a giant transducing Bacillus phage encoding two multisubunit RNA polymerases.</title>
        <authorList>
            <person name="Lavysh D."/>
            <person name="Sokolova M."/>
            <person name="Minakhin L."/>
            <person name="Yakunina M."/>
            <person name="Artamonova T."/>
            <person name="Kozyavkin S."/>
            <person name="Makarova K.S."/>
            <person name="Koonin E.V."/>
            <person name="Severinov K."/>
        </authorList>
    </citation>
    <scope>NUCLEOTIDE SEQUENCE [LARGE SCALE GENOMIC DNA]</scope>
</reference>
<gene>
    <name evidence="1" type="ORF">AR9_g290</name>
</gene>
<dbReference type="EMBL" id="KU878088">
    <property type="protein sequence ID" value="AMS01374.1"/>
    <property type="molecule type" value="Genomic_DNA"/>
</dbReference>
<sequence>MNIFMDILAYANDELEENHAVSVFSSKIGSHLDNLLQDDKNTNMIIKLGNIDSLEEITHEELEFINKYLSDFMKIYRESEVFNSFMEILSNYDYGIPKEKINQLIKSLNVLVKEKVPNLNVLDDIKKKEIENAIQLLIKYTNDYSEDVVVKSYGFDDQGRPYIEWVNTKVSSTIYFDDMDVKLKAI</sequence>
<accession>A0A172JIJ0</accession>
<name>A0A172JIJ0_BPPB1</name>
<protein>
    <submittedName>
        <fullName evidence="1">Uncharacterized protein</fullName>
    </submittedName>
</protein>
<organism evidence="1 2">
    <name type="scientific">Bacillus phage AR9</name>
    <dbReference type="NCBI Taxonomy" id="1815509"/>
    <lineage>
        <taxon>Viruses</taxon>
        <taxon>Duplodnaviria</taxon>
        <taxon>Heunggongvirae</taxon>
        <taxon>Uroviricota</taxon>
        <taxon>Caudoviricetes</taxon>
        <taxon>Takahashivirus</taxon>
        <taxon>Bacillus phage PBS1</taxon>
    </lineage>
</organism>
<evidence type="ECO:0000313" key="1">
    <source>
        <dbReference type="EMBL" id="AMS01374.1"/>
    </source>
</evidence>